<protein>
    <submittedName>
        <fullName evidence="1">Uncharacterized protein</fullName>
    </submittedName>
</protein>
<sequence>MLYAAQKKGTLESFVIPDEELKGKKTRLPQMPTERSSASDAGALPGAVSVSQPPESSAHFRSRSPSLNTFIQRPTYVDGATYNRSTQGTERLPPCASVSDIFAATYTTPRQWLSIGDLNGEELQNAAEAILRDQQTKDDEPNKVGTRCISSAESEAFEALTTPAGPHSLAPKLFDFVVTPTNGAFQDQPKDHQRQASVVNTDDRNSTHVSDDATTCTGGSLDANQEGAVEISPIMRQGVEYTALGWSLKSCQSPNTMLLISCTVTHFTKEYRLRIRVIPAVIYMTQEGLNQKEGGLVNVAKGHEPIIMPGEGDLGHEFDVLSTETKKYTLEEIPEFDSGLLDELLLNTTIFKNDLAEFIGKMRLQQQASDVKAAIVRRIKDTKLLNEGLTALELFLKLREKQAQEIANTARARKKKK</sequence>
<reference evidence="1" key="1">
    <citation type="submission" date="2023-04" db="EMBL/GenBank/DDBJ databases">
        <title>Draft Genome sequencing of Naganishia species isolated from polar environments using Oxford Nanopore Technology.</title>
        <authorList>
            <person name="Leo P."/>
            <person name="Venkateswaran K."/>
        </authorList>
    </citation>
    <scope>NUCLEOTIDE SEQUENCE</scope>
    <source>
        <strain evidence="1">MNA-CCFEE 5423</strain>
    </source>
</reference>
<proteinExistence type="predicted"/>
<comment type="caution">
    <text evidence="1">The sequence shown here is derived from an EMBL/GenBank/DDBJ whole genome shotgun (WGS) entry which is preliminary data.</text>
</comment>
<evidence type="ECO:0000313" key="2">
    <source>
        <dbReference type="Proteomes" id="UP001227268"/>
    </source>
</evidence>
<evidence type="ECO:0000313" key="1">
    <source>
        <dbReference type="EMBL" id="KAJ9093550.1"/>
    </source>
</evidence>
<accession>A0ACC2V2H9</accession>
<name>A0ACC2V2H9_9TREE</name>
<gene>
    <name evidence="1" type="ORF">QFC21_006391</name>
</gene>
<dbReference type="Proteomes" id="UP001227268">
    <property type="component" value="Unassembled WGS sequence"/>
</dbReference>
<keyword evidence="2" id="KW-1185">Reference proteome</keyword>
<organism evidence="1 2">
    <name type="scientific">Naganishia friedmannii</name>
    <dbReference type="NCBI Taxonomy" id="89922"/>
    <lineage>
        <taxon>Eukaryota</taxon>
        <taxon>Fungi</taxon>
        <taxon>Dikarya</taxon>
        <taxon>Basidiomycota</taxon>
        <taxon>Agaricomycotina</taxon>
        <taxon>Tremellomycetes</taxon>
        <taxon>Filobasidiales</taxon>
        <taxon>Filobasidiaceae</taxon>
        <taxon>Naganishia</taxon>
    </lineage>
</organism>
<dbReference type="EMBL" id="JASBWT010000030">
    <property type="protein sequence ID" value="KAJ9093550.1"/>
    <property type="molecule type" value="Genomic_DNA"/>
</dbReference>